<comment type="caution">
    <text evidence="3">The sequence shown here is derived from an EMBL/GenBank/DDBJ whole genome shotgun (WGS) entry which is preliminary data.</text>
</comment>
<evidence type="ECO:0000259" key="2">
    <source>
        <dbReference type="Pfam" id="PF13472"/>
    </source>
</evidence>
<keyword evidence="1" id="KW-0732">Signal</keyword>
<keyword evidence="4" id="KW-1185">Reference proteome</keyword>
<feature type="domain" description="SGNH hydrolase-type esterase" evidence="2">
    <location>
        <begin position="42"/>
        <end position="249"/>
    </location>
</feature>
<dbReference type="SUPFAM" id="SSF52266">
    <property type="entry name" value="SGNH hydrolase"/>
    <property type="match status" value="1"/>
</dbReference>
<dbReference type="Pfam" id="PF13472">
    <property type="entry name" value="Lipase_GDSL_2"/>
    <property type="match status" value="1"/>
</dbReference>
<feature type="chain" id="PRO_5040831221" evidence="1">
    <location>
        <begin position="31"/>
        <end position="301"/>
    </location>
</feature>
<dbReference type="InterPro" id="IPR013830">
    <property type="entry name" value="SGNH_hydro"/>
</dbReference>
<feature type="signal peptide" evidence="1">
    <location>
        <begin position="1"/>
        <end position="30"/>
    </location>
</feature>
<dbReference type="InterPro" id="IPR036514">
    <property type="entry name" value="SGNH_hydro_sf"/>
</dbReference>
<accession>A0A9X1QPM3</accession>
<dbReference type="AlphaFoldDB" id="A0A9X1QPM3"/>
<organism evidence="3 4">
    <name type="scientific">Corynebacterium uropygiale</name>
    <dbReference type="NCBI Taxonomy" id="1775911"/>
    <lineage>
        <taxon>Bacteria</taxon>
        <taxon>Bacillati</taxon>
        <taxon>Actinomycetota</taxon>
        <taxon>Actinomycetes</taxon>
        <taxon>Mycobacteriales</taxon>
        <taxon>Corynebacteriaceae</taxon>
        <taxon>Corynebacterium</taxon>
    </lineage>
</organism>
<sequence>MSRLSRVVASVAASALVLGGGVLGTTAAQAEDAAPSGNYVSFGDSIPSNPTVLDVVMAKVKGTHPELPIQVEAVDGCAHGGDNVGKRVAAKTGLTLSDYSCPGATAYTPPSPQDPIPHNMFSQQVDRALGDGALTPDTKLVSVVIGVNDTYQKSNLQRPQEERLDLYHKEVSAQIDRIREAAPNATVVMVGYPDETDGGNYTCATNLLGQTSHWYFPAVRYYQEELRTEQRAVAEEKGLPYLDMADEINIEKNNSGCLNIDPGQRLNAAIFDDSGLHNLAGHLTGPGNEYYAERISSFYQH</sequence>
<reference evidence="3" key="1">
    <citation type="submission" date="2022-01" db="EMBL/GenBank/DDBJ databases">
        <title>Corynebacterium sp. nov isolated from isolated from the feces of the greater white-fronted geese (Anser albifrons) at Poyang Lake, PR China.</title>
        <authorList>
            <person name="Liu Q."/>
        </authorList>
    </citation>
    <scope>NUCLEOTIDE SEQUENCE</scope>
    <source>
        <strain evidence="3">JCM 32435</strain>
    </source>
</reference>
<evidence type="ECO:0000313" key="3">
    <source>
        <dbReference type="EMBL" id="MCF4007257.1"/>
    </source>
</evidence>
<proteinExistence type="predicted"/>
<evidence type="ECO:0000256" key="1">
    <source>
        <dbReference type="SAM" id="SignalP"/>
    </source>
</evidence>
<evidence type="ECO:0000313" key="4">
    <source>
        <dbReference type="Proteomes" id="UP001139336"/>
    </source>
</evidence>
<dbReference type="RefSeq" id="WP_236119396.1">
    <property type="nucleotide sequence ID" value="NZ_JAKGSI010000004.1"/>
</dbReference>
<protein>
    <submittedName>
        <fullName evidence="3">GDSL-type esterase/lipase family protein</fullName>
    </submittedName>
</protein>
<dbReference type="EMBL" id="JAKGSI010000004">
    <property type="protein sequence ID" value="MCF4007257.1"/>
    <property type="molecule type" value="Genomic_DNA"/>
</dbReference>
<dbReference type="Proteomes" id="UP001139336">
    <property type="component" value="Unassembled WGS sequence"/>
</dbReference>
<dbReference type="Gene3D" id="3.40.50.1110">
    <property type="entry name" value="SGNH hydrolase"/>
    <property type="match status" value="1"/>
</dbReference>
<gene>
    <name evidence="3" type="ORF">L1O03_08725</name>
</gene>
<name>A0A9X1QPM3_9CORY</name>